<evidence type="ECO:0000256" key="1">
    <source>
        <dbReference type="ARBA" id="ARBA00022741"/>
    </source>
</evidence>
<sequence>MDALREKMRIKQDVGNPQKTHQVIIPTPSKPEVINLNRMTIIDDQGHFDIADLNKKLEEGNLKKVTLKNQLPKRDDAEAISEIQAPPKKKAKKITNKTLLMLEEEGVDIFPPGQQPGLEEQPKQQEEPAPKPKAKRGRKTKAPEKGVSVLSPEEWVEIGNVSTRERLPEKLPKVNYKVSSYFMNNREIFINSVNSLFEPYRDQILDDTSQITCENIGNDSKKFSLLIHQMVVRDYMNLYTPYRGLLLYHSLGSGKTCSSIALAEGMKNNKKIIVMTPASLRPNYIAELKKCGDALYKTNQYWEWVDTQKHPEAIDTLSSMLNLSVSYITRQGGAWLVNVSKSEPYPVLSPADKTKLDDQINEMIETKYRFINYNGLRRSKWKEMTDDYKLNVFDDAVIIIDEAHNLISRIVNKIAKEKELPVDKRTGNIERRPYSLALNLYQDLMSAKNARVILITGTPIINYPNEVGILFNILRGYIKTWNFSLEIKTSKPVNKETLHQMFIREKLVDFLDYTDKPSPRLTITRNPFGFENKEKADGYHGVTNEGKKRDEPGSTYILEHGLISDEDFQREITRILKNNEIDVLGSPTIDNFKALPDKFDDFVNQFMDSSTGTLINVDMLKRRIMGLTSYFRSAQEKLLPRFDKLTDFKVIRIPMSDYQFTIYEEARAEERKVEKNSKTKKGKIDENGIYKDPTSTYRIFSRLFCNFVMPKPPGRPLPIENREVAAAAATEAATDGLEKLGPSKQDVLEQVYERAQKRLVEEGKNGDEDDEEKNGNVGELEGDQVLDTIGDASYEKRMKTAIDYVKEHSAEYLSPEGLETYSPKYLHILENIQDPKHIGLHLIYSQFRTLEGIGMFTFVLEQNGFTQFKIKKDASGEWEMDISEENRGKPTYALYTGTESKEEKETIRNIYNGDWSSLTPALNAELNSIAHNNNVGEIIKVFMITAAGSEGINLRNTRYVHIMEPYWHPARIEQVIGRARRICSHKNLPDELQSVEAFVYLMTFSKEQIKSDASIELKKRDLSKRKYRVSPDKETMEYVPMTSDQALFEISTIKEEVSTTMTTAIKESSIDCSLYSRAGAKEQLHCLSFGNPSPDKFSYEPDYKKDKPDSSAAINKEKIKWEGDEITIRGKKYISRAMPEKGVGVKYIYDLDSFKRAQENPGVEPVLLKILSKNEKGENVLKNV</sequence>
<dbReference type="Pfam" id="PF00271">
    <property type="entry name" value="Helicase_C"/>
    <property type="match status" value="1"/>
</dbReference>
<dbReference type="GO" id="GO:0016787">
    <property type="term" value="F:hydrolase activity"/>
    <property type="evidence" value="ECO:0007669"/>
    <property type="project" value="UniProtKB-KW"/>
</dbReference>
<dbReference type="GO" id="GO:0005524">
    <property type="term" value="F:ATP binding"/>
    <property type="evidence" value="ECO:0007669"/>
    <property type="project" value="UniProtKB-KW"/>
</dbReference>
<feature type="region of interest" description="Disordered" evidence="5">
    <location>
        <begin position="108"/>
        <end position="146"/>
    </location>
</feature>
<dbReference type="GO" id="GO:0004386">
    <property type="term" value="F:helicase activity"/>
    <property type="evidence" value="ECO:0007669"/>
    <property type="project" value="UniProtKB-KW"/>
</dbReference>
<feature type="region of interest" description="Disordered" evidence="5">
    <location>
        <begin position="759"/>
        <end position="784"/>
    </location>
</feature>
<dbReference type="PANTHER" id="PTHR45766:SF3">
    <property type="entry name" value="DNA ANNEALING HELICASE AND ENDONUCLEASE ZRANB3"/>
    <property type="match status" value="1"/>
</dbReference>
<protein>
    <recommendedName>
        <fullName evidence="6">Helicase ATP-binding domain-containing protein</fullName>
    </recommendedName>
</protein>
<dbReference type="EMBL" id="MN740028">
    <property type="protein sequence ID" value="QHT84788.1"/>
    <property type="molecule type" value="Genomic_DNA"/>
</dbReference>
<name>A0A6C0HVL2_9ZZZZ</name>
<dbReference type="Gene3D" id="3.40.50.300">
    <property type="entry name" value="P-loop containing nucleotide triphosphate hydrolases"/>
    <property type="match status" value="2"/>
</dbReference>
<evidence type="ECO:0000259" key="6">
    <source>
        <dbReference type="SMART" id="SM00487"/>
    </source>
</evidence>
<keyword evidence="1" id="KW-0547">Nucleotide-binding</keyword>
<dbReference type="GO" id="GO:0003677">
    <property type="term" value="F:DNA binding"/>
    <property type="evidence" value="ECO:0007669"/>
    <property type="project" value="InterPro"/>
</dbReference>
<reference evidence="7" key="1">
    <citation type="journal article" date="2020" name="Nature">
        <title>Giant virus diversity and host interactions through global metagenomics.</title>
        <authorList>
            <person name="Schulz F."/>
            <person name="Roux S."/>
            <person name="Paez-Espino D."/>
            <person name="Jungbluth S."/>
            <person name="Walsh D.A."/>
            <person name="Denef V.J."/>
            <person name="McMahon K.D."/>
            <person name="Konstantinidis K.T."/>
            <person name="Eloe-Fadrosh E.A."/>
            <person name="Kyrpides N.C."/>
            <person name="Woyke T."/>
        </authorList>
    </citation>
    <scope>NUCLEOTIDE SEQUENCE</scope>
    <source>
        <strain evidence="7">GVMAG-M-3300023184-178</strain>
    </source>
</reference>
<feature type="compositionally biased region" description="Basic and acidic residues" evidence="5">
    <location>
        <begin position="120"/>
        <end position="130"/>
    </location>
</feature>
<accession>A0A6C0HVL2</accession>
<organism evidence="7">
    <name type="scientific">viral metagenome</name>
    <dbReference type="NCBI Taxonomy" id="1070528"/>
    <lineage>
        <taxon>unclassified sequences</taxon>
        <taxon>metagenomes</taxon>
        <taxon>organismal metagenomes</taxon>
    </lineage>
</organism>
<dbReference type="Pfam" id="PF04851">
    <property type="entry name" value="ResIII"/>
    <property type="match status" value="1"/>
</dbReference>
<evidence type="ECO:0000256" key="4">
    <source>
        <dbReference type="ARBA" id="ARBA00022840"/>
    </source>
</evidence>
<dbReference type="GO" id="GO:0006281">
    <property type="term" value="P:DNA repair"/>
    <property type="evidence" value="ECO:0007669"/>
    <property type="project" value="TreeGrafter"/>
</dbReference>
<evidence type="ECO:0000256" key="2">
    <source>
        <dbReference type="ARBA" id="ARBA00022801"/>
    </source>
</evidence>
<dbReference type="GO" id="GO:0043596">
    <property type="term" value="C:nuclear replication fork"/>
    <property type="evidence" value="ECO:0007669"/>
    <property type="project" value="TreeGrafter"/>
</dbReference>
<dbReference type="InterPro" id="IPR006935">
    <property type="entry name" value="Helicase/UvrB_N"/>
</dbReference>
<keyword evidence="4" id="KW-0067">ATP-binding</keyword>
<proteinExistence type="predicted"/>
<dbReference type="InterPro" id="IPR001650">
    <property type="entry name" value="Helicase_C-like"/>
</dbReference>
<dbReference type="InterPro" id="IPR014001">
    <property type="entry name" value="Helicase_ATP-bd"/>
</dbReference>
<evidence type="ECO:0000256" key="3">
    <source>
        <dbReference type="ARBA" id="ARBA00022806"/>
    </source>
</evidence>
<keyword evidence="2" id="KW-0378">Hydrolase</keyword>
<feature type="domain" description="Helicase ATP-binding" evidence="6">
    <location>
        <begin position="221"/>
        <end position="488"/>
    </location>
</feature>
<dbReference type="GO" id="GO:0004520">
    <property type="term" value="F:DNA endonuclease activity"/>
    <property type="evidence" value="ECO:0007669"/>
    <property type="project" value="TreeGrafter"/>
</dbReference>
<dbReference type="AlphaFoldDB" id="A0A6C0HVL2"/>
<dbReference type="SUPFAM" id="SSF52540">
    <property type="entry name" value="P-loop containing nucleoside triphosphate hydrolases"/>
    <property type="match status" value="2"/>
</dbReference>
<dbReference type="SMART" id="SM00487">
    <property type="entry name" value="DEXDc"/>
    <property type="match status" value="1"/>
</dbReference>
<evidence type="ECO:0000256" key="5">
    <source>
        <dbReference type="SAM" id="MobiDB-lite"/>
    </source>
</evidence>
<dbReference type="GO" id="GO:0031297">
    <property type="term" value="P:replication fork processing"/>
    <property type="evidence" value="ECO:0007669"/>
    <property type="project" value="TreeGrafter"/>
</dbReference>
<keyword evidence="3" id="KW-0347">Helicase</keyword>
<dbReference type="PANTHER" id="PTHR45766">
    <property type="entry name" value="DNA ANNEALING HELICASE AND ENDONUCLEASE ZRANB3 FAMILY MEMBER"/>
    <property type="match status" value="1"/>
</dbReference>
<dbReference type="InterPro" id="IPR027417">
    <property type="entry name" value="P-loop_NTPase"/>
</dbReference>
<evidence type="ECO:0000313" key="7">
    <source>
        <dbReference type="EMBL" id="QHT84788.1"/>
    </source>
</evidence>